<proteinExistence type="predicted"/>
<feature type="compositionally biased region" description="Polar residues" evidence="1">
    <location>
        <begin position="125"/>
        <end position="137"/>
    </location>
</feature>
<evidence type="ECO:0000256" key="1">
    <source>
        <dbReference type="SAM" id="MobiDB-lite"/>
    </source>
</evidence>
<feature type="compositionally biased region" description="Low complexity" evidence="1">
    <location>
        <begin position="150"/>
        <end position="165"/>
    </location>
</feature>
<accession>A0A6J6RD96</accession>
<reference evidence="2" key="1">
    <citation type="submission" date="2020-05" db="EMBL/GenBank/DDBJ databases">
        <authorList>
            <person name="Chiriac C."/>
            <person name="Salcher M."/>
            <person name="Ghai R."/>
            <person name="Kavagutti S V."/>
        </authorList>
    </citation>
    <scope>NUCLEOTIDE SEQUENCE</scope>
</reference>
<feature type="region of interest" description="Disordered" evidence="1">
    <location>
        <begin position="1"/>
        <end position="98"/>
    </location>
</feature>
<organism evidence="2">
    <name type="scientific">freshwater metagenome</name>
    <dbReference type="NCBI Taxonomy" id="449393"/>
    <lineage>
        <taxon>unclassified sequences</taxon>
        <taxon>metagenomes</taxon>
        <taxon>ecological metagenomes</taxon>
    </lineage>
</organism>
<gene>
    <name evidence="2" type="ORF">UFOPK2582_01855</name>
</gene>
<name>A0A6J6RD96_9ZZZZ</name>
<feature type="region of interest" description="Disordered" evidence="1">
    <location>
        <begin position="124"/>
        <end position="165"/>
    </location>
</feature>
<sequence>MSASINDPGKAAPCNSPIASATASVPLRPDPIPCHLGKKRASAAESTGSTSLRRAASERRRNLRSTSASQNSTPDPPGRNSPVSRRCVPTSSASDRRAISCEIPKRAAICALVKGPWVRAKRATKSLSGLSPLSAETESVKAVGKPTGMARPRPSRSFAASSAAQ</sequence>
<dbReference type="EMBL" id="CAEZXS010000334">
    <property type="protein sequence ID" value="CAB4719408.1"/>
    <property type="molecule type" value="Genomic_DNA"/>
</dbReference>
<dbReference type="AlphaFoldDB" id="A0A6J6RD96"/>
<protein>
    <submittedName>
        <fullName evidence="2">Unannotated protein</fullName>
    </submittedName>
</protein>
<evidence type="ECO:0000313" key="2">
    <source>
        <dbReference type="EMBL" id="CAB4719408.1"/>
    </source>
</evidence>